<evidence type="ECO:0000313" key="3">
    <source>
        <dbReference type="Proteomes" id="UP001554567"/>
    </source>
</evidence>
<dbReference type="EMBL" id="JBFKZN010000001">
    <property type="protein sequence ID" value="MEW5287752.1"/>
    <property type="molecule type" value="Genomic_DNA"/>
</dbReference>
<comment type="caution">
    <text evidence="2">The sequence shown here is derived from an EMBL/GenBank/DDBJ whole genome shotgun (WGS) entry which is preliminary data.</text>
</comment>
<reference evidence="2 3" key="1">
    <citation type="submission" date="2024-07" db="EMBL/GenBank/DDBJ databases">
        <authorList>
            <person name="Dulla G.F.J."/>
            <person name="Delorm J.G."/>
        </authorList>
    </citation>
    <scope>NUCLEOTIDE SEQUENCE [LARGE SCALE GENOMIC DNA]</scope>
    <source>
        <strain evidence="2 3">JGD 233</strain>
    </source>
</reference>
<keyword evidence="1" id="KW-0472">Membrane</keyword>
<evidence type="ECO:0000313" key="2">
    <source>
        <dbReference type="EMBL" id="MEW5287752.1"/>
    </source>
</evidence>
<feature type="transmembrane region" description="Helical" evidence="1">
    <location>
        <begin position="7"/>
        <end position="31"/>
    </location>
</feature>
<proteinExistence type="predicted"/>
<gene>
    <name evidence="2" type="ORF">ABW286_00810</name>
</gene>
<name>A0ABV3MW13_9GAMM</name>
<accession>A0ABV3MW13</accession>
<keyword evidence="1" id="KW-0812">Transmembrane</keyword>
<protein>
    <submittedName>
        <fullName evidence="2">Uncharacterized protein</fullName>
    </submittedName>
</protein>
<organism evidence="2 3">
    <name type="scientific">Erwinia papayae</name>
    <dbReference type="NCBI Taxonomy" id="206499"/>
    <lineage>
        <taxon>Bacteria</taxon>
        <taxon>Pseudomonadati</taxon>
        <taxon>Pseudomonadota</taxon>
        <taxon>Gammaproteobacteria</taxon>
        <taxon>Enterobacterales</taxon>
        <taxon>Erwiniaceae</taxon>
        <taxon>Erwinia</taxon>
    </lineage>
</organism>
<evidence type="ECO:0000256" key="1">
    <source>
        <dbReference type="SAM" id="Phobius"/>
    </source>
</evidence>
<keyword evidence="1" id="KW-1133">Transmembrane helix</keyword>
<dbReference type="Proteomes" id="UP001554567">
    <property type="component" value="Unassembled WGS sequence"/>
</dbReference>
<sequence length="55" mass="5897">MDTREDRLLALVGLLVAVLIVVVVLFTLTWLSDVRRAPGSYPGAQNCQPAGVKSS</sequence>
<keyword evidence="3" id="KW-1185">Reference proteome</keyword>
<dbReference type="RefSeq" id="WP_200871627.1">
    <property type="nucleotide sequence ID" value="NZ_JBFKZN010000001.1"/>
</dbReference>